<dbReference type="Pfam" id="PF08238">
    <property type="entry name" value="Sel1"/>
    <property type="match status" value="4"/>
</dbReference>
<proteinExistence type="predicted"/>
<dbReference type="OrthoDB" id="9813021at2"/>
<dbReference type="SUPFAM" id="SSF81901">
    <property type="entry name" value="HCP-like"/>
    <property type="match status" value="1"/>
</dbReference>
<dbReference type="Proteomes" id="UP000002772">
    <property type="component" value="Unassembled WGS sequence"/>
</dbReference>
<organism evidence="1 2">
    <name type="scientific">Hallella multisaccharivorax DSM 17128</name>
    <dbReference type="NCBI Taxonomy" id="688246"/>
    <lineage>
        <taxon>Bacteria</taxon>
        <taxon>Pseudomonadati</taxon>
        <taxon>Bacteroidota</taxon>
        <taxon>Bacteroidia</taxon>
        <taxon>Bacteroidales</taxon>
        <taxon>Prevotellaceae</taxon>
        <taxon>Hallella</taxon>
    </lineage>
</organism>
<accession>F8N7J8</accession>
<dbReference type="InterPro" id="IPR052945">
    <property type="entry name" value="Mitotic_Regulator"/>
</dbReference>
<protein>
    <submittedName>
        <fullName evidence="1">Sel1 domain protein repeat-containing protein</fullName>
    </submittedName>
</protein>
<dbReference type="HOGENOM" id="CLU_942882_0_0_10"/>
<reference evidence="2" key="1">
    <citation type="journal article" date="2011" name="Stand. Genomic Sci.">
        <title>Non-contiguous finished genome sequence of the opportunistic oral pathogen Prevotella multisaccharivorax type strain (PPPA20).</title>
        <authorList>
            <person name="Pati A."/>
            <person name="Gronow S."/>
            <person name="Lu M."/>
            <person name="Lapidus A."/>
            <person name="Nolan M."/>
            <person name="Lucas S."/>
            <person name="Hammon N."/>
            <person name="Deshpande S."/>
            <person name="Cheng J.F."/>
            <person name="Tapia R."/>
            <person name="Han C."/>
            <person name="Goodwin L."/>
            <person name="Pitluck S."/>
            <person name="Liolios K."/>
            <person name="Pagani I."/>
            <person name="Mavromatis K."/>
            <person name="Mikhailova N."/>
            <person name="Huntemann M."/>
            <person name="Chen A."/>
            <person name="Palaniappan K."/>
            <person name="Land M."/>
            <person name="Hauser L."/>
            <person name="Detter J.C."/>
            <person name="Brambilla E.M."/>
            <person name="Rohde M."/>
            <person name="Goker M."/>
            <person name="Woyke T."/>
            <person name="Bristow J."/>
            <person name="Eisen J.A."/>
            <person name="Markowitz V."/>
            <person name="Hugenholtz P."/>
            <person name="Kyrpides N.C."/>
            <person name="Klenk H.P."/>
            <person name="Ivanova N."/>
        </authorList>
    </citation>
    <scope>NUCLEOTIDE SEQUENCE [LARGE SCALE GENOMIC DNA]</scope>
    <source>
        <strain evidence="2">DSM 17128</strain>
    </source>
</reference>
<sequence>MDKINVQEFLKLAKPVLKTQYCIEAGWDGDALKNVIQDLEVGNDDDITNTVENLIFSDETKPIPIELQKLAHYTYGIAIEDEDPNMILNYGSLYYNGRIGVQDFQKAEKYFLMADSLGQSYAPDCLGYIYYYGRTGKPDYEKAYKYFSKSVLLTKSPNAIYKLGDMYRNGYFVTKDEKTAFRCYQQAERIMKARQKNDDEDGEGSFYIANETPDVWFRLGECYQKGIGVDEDIYEALRYYQKAEIGFMKQVQEGNFMVKKMLNRTIKQEEEVRRVLLDEMPEMNWAKEYTGYKTL</sequence>
<dbReference type="InterPro" id="IPR011990">
    <property type="entry name" value="TPR-like_helical_dom_sf"/>
</dbReference>
<dbReference type="InterPro" id="IPR006597">
    <property type="entry name" value="Sel1-like"/>
</dbReference>
<dbReference type="STRING" id="688246.Premu_2064"/>
<dbReference type="SMART" id="SM00671">
    <property type="entry name" value="SEL1"/>
    <property type="match status" value="4"/>
</dbReference>
<dbReference type="RefSeq" id="WP_007575027.1">
    <property type="nucleotide sequence ID" value="NZ_BPTS01000002.1"/>
</dbReference>
<keyword evidence="2" id="KW-1185">Reference proteome</keyword>
<dbReference type="eggNOG" id="COG0790">
    <property type="taxonomic scope" value="Bacteria"/>
</dbReference>
<dbReference type="Gene3D" id="1.25.40.10">
    <property type="entry name" value="Tetratricopeptide repeat domain"/>
    <property type="match status" value="1"/>
</dbReference>
<evidence type="ECO:0000313" key="1">
    <source>
        <dbReference type="EMBL" id="EGN57458.1"/>
    </source>
</evidence>
<dbReference type="EMBL" id="GL945017">
    <property type="protein sequence ID" value="EGN57458.1"/>
    <property type="molecule type" value="Genomic_DNA"/>
</dbReference>
<dbReference type="PANTHER" id="PTHR43628">
    <property type="entry name" value="ACTIVATOR OF C KINASE PROTEIN 1-RELATED"/>
    <property type="match status" value="1"/>
</dbReference>
<name>F8N7J8_9BACT</name>
<dbReference type="PANTHER" id="PTHR43628:SF1">
    <property type="entry name" value="CHITIN SYNTHASE REGULATORY FACTOR 2-RELATED"/>
    <property type="match status" value="1"/>
</dbReference>
<gene>
    <name evidence="1" type="ORF">Premu_2064</name>
</gene>
<evidence type="ECO:0000313" key="2">
    <source>
        <dbReference type="Proteomes" id="UP000002772"/>
    </source>
</evidence>
<dbReference type="AlphaFoldDB" id="F8N7J8"/>